<dbReference type="PANTHER" id="PTHR46375:SF6">
    <property type="entry name" value="KELCH REPEAT AND BTB DOMAIN-CONTAINING PROTEIN 13-LIKE"/>
    <property type="match status" value="1"/>
</dbReference>
<evidence type="ECO:0000259" key="4">
    <source>
        <dbReference type="SMART" id="SM00225"/>
    </source>
</evidence>
<feature type="compositionally biased region" description="Acidic residues" evidence="3">
    <location>
        <begin position="487"/>
        <end position="497"/>
    </location>
</feature>
<dbReference type="Gene3D" id="2.120.10.80">
    <property type="entry name" value="Kelch-type beta propeller"/>
    <property type="match status" value="1"/>
</dbReference>
<name>A0ABD1IVK9_9TELE</name>
<comment type="caution">
    <text evidence="5">The sequence shown here is derived from an EMBL/GenBank/DDBJ whole genome shotgun (WGS) entry which is preliminary data.</text>
</comment>
<organism evidence="5 6">
    <name type="scientific">Coilia grayii</name>
    <name type="common">Gray's grenadier anchovy</name>
    <dbReference type="NCBI Taxonomy" id="363190"/>
    <lineage>
        <taxon>Eukaryota</taxon>
        <taxon>Metazoa</taxon>
        <taxon>Chordata</taxon>
        <taxon>Craniata</taxon>
        <taxon>Vertebrata</taxon>
        <taxon>Euteleostomi</taxon>
        <taxon>Actinopterygii</taxon>
        <taxon>Neopterygii</taxon>
        <taxon>Teleostei</taxon>
        <taxon>Clupei</taxon>
        <taxon>Clupeiformes</taxon>
        <taxon>Clupeoidei</taxon>
        <taxon>Engraulidae</taxon>
        <taxon>Coilinae</taxon>
        <taxon>Coilia</taxon>
    </lineage>
</organism>
<dbReference type="InterPro" id="IPR000210">
    <property type="entry name" value="BTB/POZ_dom"/>
</dbReference>
<dbReference type="SUPFAM" id="SSF54695">
    <property type="entry name" value="POZ domain"/>
    <property type="match status" value="1"/>
</dbReference>
<dbReference type="InterPro" id="IPR052392">
    <property type="entry name" value="Kelch-BTB_domain-containing"/>
</dbReference>
<dbReference type="SUPFAM" id="SSF117281">
    <property type="entry name" value="Kelch motif"/>
    <property type="match status" value="1"/>
</dbReference>
<dbReference type="Gene3D" id="3.30.710.10">
    <property type="entry name" value="Potassium Channel Kv1.1, Chain A"/>
    <property type="match status" value="1"/>
</dbReference>
<dbReference type="InterPro" id="IPR006652">
    <property type="entry name" value="Kelch_1"/>
</dbReference>
<dbReference type="InterPro" id="IPR011333">
    <property type="entry name" value="SKP1/BTB/POZ_sf"/>
</dbReference>
<keyword evidence="6" id="KW-1185">Reference proteome</keyword>
<feature type="domain" description="BTB" evidence="4">
    <location>
        <begin position="32"/>
        <end position="131"/>
    </location>
</feature>
<dbReference type="SMART" id="SM00612">
    <property type="entry name" value="Kelch"/>
    <property type="match status" value="2"/>
</dbReference>
<reference evidence="5 6" key="1">
    <citation type="submission" date="2024-09" db="EMBL/GenBank/DDBJ databases">
        <title>A chromosome-level genome assembly of Gray's grenadier anchovy, Coilia grayii.</title>
        <authorList>
            <person name="Fu Z."/>
        </authorList>
    </citation>
    <scope>NUCLEOTIDE SEQUENCE [LARGE SCALE GENOMIC DNA]</scope>
    <source>
        <strain evidence="5">G4</strain>
        <tissue evidence="5">Muscle</tissue>
    </source>
</reference>
<keyword evidence="2" id="KW-0677">Repeat</keyword>
<dbReference type="AlphaFoldDB" id="A0ABD1IVK9"/>
<dbReference type="InterPro" id="IPR015915">
    <property type="entry name" value="Kelch-typ_b-propeller"/>
</dbReference>
<dbReference type="PANTHER" id="PTHR46375">
    <property type="entry name" value="KELCH REPEAT AND BTB DOMAIN-CONTAINING PROTEIN 13-RELATED"/>
    <property type="match status" value="1"/>
</dbReference>
<proteinExistence type="predicted"/>
<dbReference type="EMBL" id="JBHFQA010000023">
    <property type="protein sequence ID" value="KAL2078030.1"/>
    <property type="molecule type" value="Genomic_DNA"/>
</dbReference>
<protein>
    <recommendedName>
        <fullName evidence="4">BTB domain-containing protein</fullName>
    </recommendedName>
</protein>
<evidence type="ECO:0000256" key="2">
    <source>
        <dbReference type="ARBA" id="ARBA00022737"/>
    </source>
</evidence>
<evidence type="ECO:0000313" key="5">
    <source>
        <dbReference type="EMBL" id="KAL2078030.1"/>
    </source>
</evidence>
<feature type="compositionally biased region" description="Basic and acidic residues" evidence="3">
    <location>
        <begin position="498"/>
        <end position="507"/>
    </location>
</feature>
<dbReference type="Proteomes" id="UP001591681">
    <property type="component" value="Unassembled WGS sequence"/>
</dbReference>
<sequence length="507" mass="55579">MEPLLTSCPGPGADTVPHFGATELGEGEDLAGALRVRVENSIFTVDRSLLAGSCGYFKGLFRSGMRDSCVDEIYLQGGLHPGGFLIALSVARGERPPLTDADRLLEAVECAAFLQVEALESHLANILDSDNCLLLCHAAATYGLHKLFNSAATFIRDAYRDLKGAAEESLHPDILSYIESITPASFIALGTHTPSMEILQDSYRTVCHLDEEEGVWRFLTDLPVDSSTSMAGVAVLDGRLYVIGGVVGVSKVIVDRGFCYDPLTNSWTDIPGPTQSRYDFTLLGLEGKLYAVGGEHARKIMSSAEAFDAATGTWSFIKHTPRPVAGAAGVVCRHRIFVCFWKPPDITDIYEYVPAEDEWALVTTMVHHQSYGHCMVAHRDNLYVMRNGPSDDFLRCLIDCYNITTGQWSTLPGHYVNSKGALFSAVVRGDSAFTVNRAVTIEFAVGPKGWKNRREMTGFPKSGSLWTCLLRLPRKGLVKEAERSDNTEENNEDEVEENGLKNGEDHK</sequence>
<dbReference type="SMART" id="SM00225">
    <property type="entry name" value="BTB"/>
    <property type="match status" value="1"/>
</dbReference>
<gene>
    <name evidence="5" type="ORF">ACEWY4_025715</name>
</gene>
<keyword evidence="1" id="KW-0880">Kelch repeat</keyword>
<evidence type="ECO:0000256" key="3">
    <source>
        <dbReference type="SAM" id="MobiDB-lite"/>
    </source>
</evidence>
<feature type="region of interest" description="Disordered" evidence="3">
    <location>
        <begin position="479"/>
        <end position="507"/>
    </location>
</feature>
<evidence type="ECO:0000256" key="1">
    <source>
        <dbReference type="ARBA" id="ARBA00022441"/>
    </source>
</evidence>
<evidence type="ECO:0000313" key="6">
    <source>
        <dbReference type="Proteomes" id="UP001591681"/>
    </source>
</evidence>
<accession>A0ABD1IVK9</accession>
<dbReference type="Pfam" id="PF01344">
    <property type="entry name" value="Kelch_1"/>
    <property type="match status" value="2"/>
</dbReference>